<evidence type="ECO:0000313" key="2">
    <source>
        <dbReference type="Proteomes" id="UP000326287"/>
    </source>
</evidence>
<dbReference type="KEGG" id="halc:EY643_09765"/>
<dbReference type="Proteomes" id="UP000326287">
    <property type="component" value="Chromosome"/>
</dbReference>
<dbReference type="Pfam" id="PF14022">
    <property type="entry name" value="DUF4238"/>
    <property type="match status" value="1"/>
</dbReference>
<dbReference type="InterPro" id="IPR025332">
    <property type="entry name" value="DUF4238"/>
</dbReference>
<organism evidence="1 2">
    <name type="scientific">Halioglobus maricola</name>
    <dbReference type="NCBI Taxonomy" id="2601894"/>
    <lineage>
        <taxon>Bacteria</taxon>
        <taxon>Pseudomonadati</taxon>
        <taxon>Pseudomonadota</taxon>
        <taxon>Gammaproteobacteria</taxon>
        <taxon>Cellvibrionales</taxon>
        <taxon>Halieaceae</taxon>
        <taxon>Halioglobus</taxon>
    </lineage>
</organism>
<sequence length="369" mass="42284">MSYTKNQHVISRWILRNFRSDDTATLDRDKKRVWTHTVYHDPDKGNVLRDIPLPIASVGMKKDCFTLSDGETGCKFDIEDELSVYEKKTSDLFNSLVKEHDFEKLLEVEGHDYPLEMLLNYAVIQVVLGLHNPQNKSEYTHEILEYFTSLLLRDFEIIRTQVDNPRPEIAALMQGDLYKKMKRVVNSSSPKRDICNTLLVLFMIAECEGLPSLINFLPTIRNTLFRGIYVEAIYHTGYEFDATGPRPVFTIGPNIMCLDSEKGLLDLPLSHNLAIHFSIGKHEYYNSSLDIFSADPSKLSCKKSKNINVYKVSHDYIDNITSTINAINISQSNTIYTPHCLKDVEDYLALQANNEAFYRTPEAPELVIT</sequence>
<evidence type="ECO:0008006" key="3">
    <source>
        <dbReference type="Google" id="ProtNLM"/>
    </source>
</evidence>
<name>A0A5P9NJ73_9GAMM</name>
<keyword evidence="2" id="KW-1185">Reference proteome</keyword>
<gene>
    <name evidence="1" type="ORF">EY643_09765</name>
</gene>
<dbReference type="RefSeq" id="WP_152662029.1">
    <property type="nucleotide sequence ID" value="NZ_CP036422.1"/>
</dbReference>
<dbReference type="OrthoDB" id="7066804at2"/>
<proteinExistence type="predicted"/>
<reference evidence="1 2" key="1">
    <citation type="submission" date="2019-02" db="EMBL/GenBank/DDBJ databases">
        <authorList>
            <person name="Li S.-H."/>
        </authorList>
    </citation>
    <scope>NUCLEOTIDE SEQUENCE [LARGE SCALE GENOMIC DNA]</scope>
    <source>
        <strain evidence="1 2">IMCC14385</strain>
    </source>
</reference>
<evidence type="ECO:0000313" key="1">
    <source>
        <dbReference type="EMBL" id="QFU75923.1"/>
    </source>
</evidence>
<dbReference type="AlphaFoldDB" id="A0A5P9NJ73"/>
<accession>A0A5P9NJ73</accession>
<protein>
    <recommendedName>
        <fullName evidence="3">DUF4238 domain-containing protein</fullName>
    </recommendedName>
</protein>
<dbReference type="EMBL" id="CP036422">
    <property type="protein sequence ID" value="QFU75923.1"/>
    <property type="molecule type" value="Genomic_DNA"/>
</dbReference>